<evidence type="ECO:0000313" key="1">
    <source>
        <dbReference type="EMBL" id="MCZ0856546.1"/>
    </source>
</evidence>
<comment type="caution">
    <text evidence="1">The sequence shown here is derived from an EMBL/GenBank/DDBJ whole genome shotgun (WGS) entry which is preliminary data.</text>
</comment>
<dbReference type="Pfam" id="PF16264">
    <property type="entry name" value="SatD"/>
    <property type="match status" value="1"/>
</dbReference>
<sequence length="233" mass="24650">MLIRYAVIADIVGSRALPDRVQAQRTFTDVLVRAGEGLNLPRSPYATVGDEFQAVADSLGAALTLTLRTQLLLPGVLSLRFGVGAGEARDVGANDGAPVQDGPAWWLAREAIDCAHAAQDAGLGFVRTRVRLGAGAPEDPAGPAACENVREHERVTNAMLTLRDQAVQRMRERPRRLMGRLLMGATQVEAAGAEGVTQSAVSALVRGTGAGLLEAQALLAAVTDDRRGRRVLR</sequence>
<protein>
    <submittedName>
        <fullName evidence="1">SatD family protein</fullName>
    </submittedName>
</protein>
<proteinExistence type="predicted"/>
<keyword evidence="2" id="KW-1185">Reference proteome</keyword>
<organism evidence="1 2">
    <name type="scientific">Actinomyces israelii</name>
    <dbReference type="NCBI Taxonomy" id="1659"/>
    <lineage>
        <taxon>Bacteria</taxon>
        <taxon>Bacillati</taxon>
        <taxon>Actinomycetota</taxon>
        <taxon>Actinomycetes</taxon>
        <taxon>Actinomycetales</taxon>
        <taxon>Actinomycetaceae</taxon>
        <taxon>Actinomyces</taxon>
    </lineage>
</organism>
<dbReference type="EMBL" id="JAPTMY010000001">
    <property type="protein sequence ID" value="MCZ0856546.1"/>
    <property type="molecule type" value="Genomic_DNA"/>
</dbReference>
<dbReference type="RefSeq" id="WP_043558062.1">
    <property type="nucleotide sequence ID" value="NZ_CAJPNG010000012.1"/>
</dbReference>
<gene>
    <name evidence="1" type="ORF">OHJ16_00590</name>
</gene>
<accession>A0ABT4I4U5</accession>
<evidence type="ECO:0000313" key="2">
    <source>
        <dbReference type="Proteomes" id="UP001072034"/>
    </source>
</evidence>
<dbReference type="Proteomes" id="UP001072034">
    <property type="component" value="Unassembled WGS sequence"/>
</dbReference>
<dbReference type="InterPro" id="IPR032580">
    <property type="entry name" value="SatD"/>
</dbReference>
<name>A0ABT4I4U5_9ACTO</name>
<reference evidence="1" key="1">
    <citation type="submission" date="2022-10" db="EMBL/GenBank/DDBJ databases">
        <title>Genome sequence of Actinomyces israelii ATCC 10048.</title>
        <authorList>
            <person name="Watt R.M."/>
            <person name="Tong W.M."/>
        </authorList>
    </citation>
    <scope>NUCLEOTIDE SEQUENCE</scope>
    <source>
        <strain evidence="1">ATCC 10048</strain>
    </source>
</reference>